<dbReference type="AlphaFoldDB" id="A0A0N5AUA7"/>
<dbReference type="STRING" id="451379.A0A0N5AUA7"/>
<proteinExistence type="inferred from homology"/>
<dbReference type="WBParaSite" id="SMUV_0000843701-mRNA-1">
    <property type="protein sequence ID" value="SMUV_0000843701-mRNA-1"/>
    <property type="gene ID" value="SMUV_0000843701"/>
</dbReference>
<reference evidence="4" key="1">
    <citation type="submission" date="2017-02" db="UniProtKB">
        <authorList>
            <consortium name="WormBaseParasite"/>
        </authorList>
    </citation>
    <scope>IDENTIFICATION</scope>
</reference>
<dbReference type="InterPro" id="IPR005366">
    <property type="entry name" value="EMC8/9"/>
</dbReference>
<name>A0A0N5AUA7_9BILA</name>
<dbReference type="CDD" id="cd08060">
    <property type="entry name" value="MPN_UPF0172"/>
    <property type="match status" value="1"/>
</dbReference>
<dbReference type="PROSITE" id="PS50249">
    <property type="entry name" value="MPN"/>
    <property type="match status" value="1"/>
</dbReference>
<evidence type="ECO:0000313" key="4">
    <source>
        <dbReference type="WBParaSite" id="SMUV_0000843701-mRNA-1"/>
    </source>
</evidence>
<protein>
    <submittedName>
        <fullName evidence="4">MPN domain-containing protein</fullName>
    </submittedName>
</protein>
<feature type="domain" description="MPN" evidence="2">
    <location>
        <begin position="3"/>
        <end position="132"/>
    </location>
</feature>
<organism evidence="3 4">
    <name type="scientific">Syphacia muris</name>
    <dbReference type="NCBI Taxonomy" id="451379"/>
    <lineage>
        <taxon>Eukaryota</taxon>
        <taxon>Metazoa</taxon>
        <taxon>Ecdysozoa</taxon>
        <taxon>Nematoda</taxon>
        <taxon>Chromadorea</taxon>
        <taxon>Rhabditida</taxon>
        <taxon>Spirurina</taxon>
        <taxon>Oxyuridomorpha</taxon>
        <taxon>Oxyuroidea</taxon>
        <taxon>Oxyuridae</taxon>
        <taxon>Syphacia</taxon>
    </lineage>
</organism>
<dbReference type="Pfam" id="PF03665">
    <property type="entry name" value="UPF0172"/>
    <property type="match status" value="1"/>
</dbReference>
<comment type="similarity">
    <text evidence="1">Belongs to the EMC8/EMC9 family.</text>
</comment>
<evidence type="ECO:0000256" key="1">
    <source>
        <dbReference type="ARBA" id="ARBA00007461"/>
    </source>
</evidence>
<dbReference type="Proteomes" id="UP000046393">
    <property type="component" value="Unplaced"/>
</dbReference>
<sequence length="193" mass="21611">MEIQITTHCYLKMILHALKYPHCAVLGLIIGDESSISKCVDAIPVIHESASLVTALEAALLSVLEFCERNSHTIIGVYFSNERYLDNGLDQFAQRAATKVALFCKKPILLQIDNSRLSADEESHALIAYEVASQNWTPIGVALCNEEAAIKAVRKAMQNKCYRKIIDFENHLEDPLKDFFNVQLSKELASEID</sequence>
<dbReference type="PANTHER" id="PTHR12941:SF10">
    <property type="entry name" value="ER MEMBRANE PROTEIN COMPLEX SUBUNIT 8_9 HOMOLOG"/>
    <property type="match status" value="1"/>
</dbReference>
<evidence type="ECO:0000313" key="3">
    <source>
        <dbReference type="Proteomes" id="UP000046393"/>
    </source>
</evidence>
<evidence type="ECO:0000259" key="2">
    <source>
        <dbReference type="PROSITE" id="PS50249"/>
    </source>
</evidence>
<accession>A0A0N5AUA7</accession>
<dbReference type="GO" id="GO:0072546">
    <property type="term" value="C:EMC complex"/>
    <property type="evidence" value="ECO:0007669"/>
    <property type="project" value="InterPro"/>
</dbReference>
<keyword evidence="3" id="KW-1185">Reference proteome</keyword>
<dbReference type="PANTHER" id="PTHR12941">
    <property type="entry name" value="ER MEMBRANE PROTEIN COMPLEX"/>
    <property type="match status" value="1"/>
</dbReference>
<dbReference type="InterPro" id="IPR037518">
    <property type="entry name" value="MPN"/>
</dbReference>